<protein>
    <submittedName>
        <fullName evidence="4">AfsR/SARP family transcriptional regulator</fullName>
    </submittedName>
</protein>
<evidence type="ECO:0000256" key="2">
    <source>
        <dbReference type="ARBA" id="ARBA00023163"/>
    </source>
</evidence>
<evidence type="ECO:0000256" key="1">
    <source>
        <dbReference type="ARBA" id="ARBA00023015"/>
    </source>
</evidence>
<dbReference type="SUPFAM" id="SSF48452">
    <property type="entry name" value="TPR-like"/>
    <property type="match status" value="1"/>
</dbReference>
<dbReference type="InterPro" id="IPR036388">
    <property type="entry name" value="WH-like_DNA-bd_sf"/>
</dbReference>
<dbReference type="PANTHER" id="PTHR35807">
    <property type="entry name" value="TRANSCRIPTIONAL REGULATOR REDD-RELATED"/>
    <property type="match status" value="1"/>
</dbReference>
<keyword evidence="5" id="KW-1185">Reference proteome</keyword>
<gene>
    <name evidence="4" type="ORF">GCM10022224_080870</name>
</gene>
<dbReference type="SMART" id="SM01043">
    <property type="entry name" value="BTAD"/>
    <property type="match status" value="1"/>
</dbReference>
<dbReference type="Pfam" id="PF03704">
    <property type="entry name" value="BTAD"/>
    <property type="match status" value="1"/>
</dbReference>
<dbReference type="InterPro" id="IPR005158">
    <property type="entry name" value="BTAD"/>
</dbReference>
<dbReference type="Proteomes" id="UP001500902">
    <property type="component" value="Unassembled WGS sequence"/>
</dbReference>
<evidence type="ECO:0000259" key="3">
    <source>
        <dbReference type="SMART" id="SM01043"/>
    </source>
</evidence>
<dbReference type="PANTHER" id="PTHR35807:SF1">
    <property type="entry name" value="TRANSCRIPTIONAL REGULATOR REDD"/>
    <property type="match status" value="1"/>
</dbReference>
<dbReference type="CDD" id="cd15831">
    <property type="entry name" value="BTAD"/>
    <property type="match status" value="1"/>
</dbReference>
<dbReference type="InterPro" id="IPR051677">
    <property type="entry name" value="AfsR-DnrI-RedD_regulator"/>
</dbReference>
<comment type="caution">
    <text evidence="4">The sequence shown here is derived from an EMBL/GenBank/DDBJ whole genome shotgun (WGS) entry which is preliminary data.</text>
</comment>
<proteinExistence type="predicted"/>
<keyword evidence="1" id="KW-0805">Transcription regulation</keyword>
<dbReference type="Gene3D" id="1.10.10.10">
    <property type="entry name" value="Winged helix-like DNA-binding domain superfamily/Winged helix DNA-binding domain"/>
    <property type="match status" value="1"/>
</dbReference>
<evidence type="ECO:0000313" key="4">
    <source>
        <dbReference type="EMBL" id="GAA3702888.1"/>
    </source>
</evidence>
<dbReference type="InterPro" id="IPR011990">
    <property type="entry name" value="TPR-like_helical_dom_sf"/>
</dbReference>
<name>A0ABP7DAD9_9ACTN</name>
<accession>A0ABP7DAD9</accession>
<sequence length="226" mass="25357">MQSVIAELWGDRPPMSAVTTTQTYIYQLRKELNRDTQRLITKPPGYLLRLDGDELDARSCEKLIDKGNRLLEEGRPSEASDVLSEALALWKGPPLANTPCGVLLQAHAVHLEELRIRALATRIEADMRLGRARTLIAELRSLVVLHPLNEWFHARLIEALYRAGRRGEALRAYQDMRMTLRDELGLEPAAPLQRLQRSILDGAEPALDQDTERNGLVSPVGSLGLK</sequence>
<dbReference type="Gene3D" id="1.25.40.10">
    <property type="entry name" value="Tetratricopeptide repeat domain"/>
    <property type="match status" value="1"/>
</dbReference>
<dbReference type="EMBL" id="BAAAZP010000170">
    <property type="protein sequence ID" value="GAA3702888.1"/>
    <property type="molecule type" value="Genomic_DNA"/>
</dbReference>
<evidence type="ECO:0000313" key="5">
    <source>
        <dbReference type="Proteomes" id="UP001500902"/>
    </source>
</evidence>
<feature type="domain" description="Bacterial transcriptional activator" evidence="3">
    <location>
        <begin position="55"/>
        <end position="200"/>
    </location>
</feature>
<keyword evidence="2" id="KW-0804">Transcription</keyword>
<reference evidence="5" key="1">
    <citation type="journal article" date="2019" name="Int. J. Syst. Evol. Microbiol.">
        <title>The Global Catalogue of Microorganisms (GCM) 10K type strain sequencing project: providing services to taxonomists for standard genome sequencing and annotation.</title>
        <authorList>
            <consortium name="The Broad Institute Genomics Platform"/>
            <consortium name="The Broad Institute Genome Sequencing Center for Infectious Disease"/>
            <person name="Wu L."/>
            <person name="Ma J."/>
        </authorList>
    </citation>
    <scope>NUCLEOTIDE SEQUENCE [LARGE SCALE GENOMIC DNA]</scope>
    <source>
        <strain evidence="5">JCM 16904</strain>
    </source>
</reference>
<organism evidence="4 5">
    <name type="scientific">Nonomuraea antimicrobica</name>
    <dbReference type="NCBI Taxonomy" id="561173"/>
    <lineage>
        <taxon>Bacteria</taxon>
        <taxon>Bacillati</taxon>
        <taxon>Actinomycetota</taxon>
        <taxon>Actinomycetes</taxon>
        <taxon>Streptosporangiales</taxon>
        <taxon>Streptosporangiaceae</taxon>
        <taxon>Nonomuraea</taxon>
    </lineage>
</organism>